<proteinExistence type="predicted"/>
<protein>
    <recommendedName>
        <fullName evidence="4">C-type lectin domain-containing protein</fullName>
    </recommendedName>
</protein>
<evidence type="ECO:0000313" key="2">
    <source>
        <dbReference type="EMBL" id="KAJ8302739.1"/>
    </source>
</evidence>
<keyword evidence="1" id="KW-0472">Membrane</keyword>
<keyword evidence="1" id="KW-0812">Transmembrane</keyword>
<evidence type="ECO:0000256" key="1">
    <source>
        <dbReference type="SAM" id="Phobius"/>
    </source>
</evidence>
<reference evidence="2 3" key="1">
    <citation type="submission" date="2022-12" db="EMBL/GenBank/DDBJ databases">
        <title>Chromosome-level genome of Tegillarca granosa.</title>
        <authorList>
            <person name="Kim J."/>
        </authorList>
    </citation>
    <scope>NUCLEOTIDE SEQUENCE [LARGE SCALE GENOMIC DNA]</scope>
    <source>
        <strain evidence="2">Teg-2019</strain>
        <tissue evidence="2">Adductor muscle</tissue>
    </source>
</reference>
<dbReference type="CDD" id="cd00037">
    <property type="entry name" value="CLECT"/>
    <property type="match status" value="1"/>
</dbReference>
<keyword evidence="3" id="KW-1185">Reference proteome</keyword>
<dbReference type="EMBL" id="JARBDR010000917">
    <property type="protein sequence ID" value="KAJ8302739.1"/>
    <property type="molecule type" value="Genomic_DNA"/>
</dbReference>
<sequence length="339" mass="38230">MESFKTITDSTNSGQIIQTVYENQLSWTEARRKCKANQEDLSSFFKEVPIGNLIENNRYWIGLYRSRNIIYNDVSVTSTKAIITTQHTIPVDNSNTIKAGLIGGALGLSVVLVLVCFGVCFGCFRFHNRKRPIKRRKLTQSTSNKISEGDDDVFIVPESDKDIKPKSYPPPVKPARRRSSAARVSYENVPLVEYKESETMKDKTHSDNLRKDNDVVAVEISTDSNAPKLETSASNISLPGDILGNSVYDYASQVENKSTKPNLEEVHSYEMVNNEAEYVTTADDVYDIMNEKRPKNPEKITENIYDQTSCDLYDSTIKQGSVTLDSQYDSTTAFKHQLM</sequence>
<name>A0ABQ9EBL8_TEGGR</name>
<dbReference type="InterPro" id="IPR016187">
    <property type="entry name" value="CTDL_fold"/>
</dbReference>
<feature type="transmembrane region" description="Helical" evidence="1">
    <location>
        <begin position="101"/>
        <end position="126"/>
    </location>
</feature>
<accession>A0ABQ9EBL8</accession>
<dbReference type="SUPFAM" id="SSF56436">
    <property type="entry name" value="C-type lectin-like"/>
    <property type="match status" value="1"/>
</dbReference>
<comment type="caution">
    <text evidence="2">The sequence shown here is derived from an EMBL/GenBank/DDBJ whole genome shotgun (WGS) entry which is preliminary data.</text>
</comment>
<gene>
    <name evidence="2" type="ORF">KUTeg_019135</name>
</gene>
<evidence type="ECO:0008006" key="4">
    <source>
        <dbReference type="Google" id="ProtNLM"/>
    </source>
</evidence>
<organism evidence="2 3">
    <name type="scientific">Tegillarca granosa</name>
    <name type="common">Malaysian cockle</name>
    <name type="synonym">Anadara granosa</name>
    <dbReference type="NCBI Taxonomy" id="220873"/>
    <lineage>
        <taxon>Eukaryota</taxon>
        <taxon>Metazoa</taxon>
        <taxon>Spiralia</taxon>
        <taxon>Lophotrochozoa</taxon>
        <taxon>Mollusca</taxon>
        <taxon>Bivalvia</taxon>
        <taxon>Autobranchia</taxon>
        <taxon>Pteriomorphia</taxon>
        <taxon>Arcoida</taxon>
        <taxon>Arcoidea</taxon>
        <taxon>Arcidae</taxon>
        <taxon>Tegillarca</taxon>
    </lineage>
</organism>
<dbReference type="Proteomes" id="UP001217089">
    <property type="component" value="Unassembled WGS sequence"/>
</dbReference>
<evidence type="ECO:0000313" key="3">
    <source>
        <dbReference type="Proteomes" id="UP001217089"/>
    </source>
</evidence>
<keyword evidence="1" id="KW-1133">Transmembrane helix</keyword>